<protein>
    <recommendedName>
        <fullName evidence="4">Fungal-specific transcription factor domain-containing protein</fullName>
    </recommendedName>
</protein>
<dbReference type="PANTHER" id="PTHR37540">
    <property type="entry name" value="TRANSCRIPTION FACTOR (ACR-2), PUTATIVE-RELATED-RELATED"/>
    <property type="match status" value="1"/>
</dbReference>
<dbReference type="Pfam" id="PF11951">
    <property type="entry name" value="Fungal_trans_2"/>
    <property type="match status" value="1"/>
</dbReference>
<proteinExistence type="predicted"/>
<dbReference type="InterPro" id="IPR021858">
    <property type="entry name" value="Fun_TF"/>
</dbReference>
<name>A0ABR4IZW2_9EURO</name>
<dbReference type="PANTHER" id="PTHR37540:SF5">
    <property type="entry name" value="TRANSCRIPTION FACTOR DOMAIN-CONTAINING PROTEIN"/>
    <property type="match status" value="1"/>
</dbReference>
<evidence type="ECO:0000313" key="2">
    <source>
        <dbReference type="EMBL" id="KAL2833265.1"/>
    </source>
</evidence>
<evidence type="ECO:0008006" key="4">
    <source>
        <dbReference type="Google" id="ProtNLM"/>
    </source>
</evidence>
<accession>A0ABR4IZW2</accession>
<dbReference type="EMBL" id="JBFXLS010000004">
    <property type="protein sequence ID" value="KAL2833265.1"/>
    <property type="molecule type" value="Genomic_DNA"/>
</dbReference>
<sequence>MMGEGGDKDAELSKLPYDPDIRDSPVTDSPSGLPHTHQASPSNQRRQNATAPRTPTTGQQPQPQSQSKSFEFVLVTDNESRRQVRRHAMRQYMHQRRLDGIARLGAARVPIAGWTARPVLESSYLQSPIGGVDDVPSQAPVKEEKGSPSTDEELPSKEKGKGSSRRALPKAQKVKREDESLSLVPRLQYSNPRATPEQGAVRDPFESYPVPITDADHELIQHFVVTYPSMMYKFIDSAANNLNPMKEIFRQLALHDDLPFQAMLAIASKHRAGVEGKTESVQSLTHKMRALRLMNERIQMDSEGRNDGTIYAVATMAVIEKWSKDASIERMHFRGLASMIRNRGGMRAMRTSSPFLGKVLYWVDFSCAPKAIVGTSLPWTGALPDSPPTGFDFINPDIHLAIPHNLTTVENTETLCDQYRACEDFLRFFRHLHKLESTALNSPSTMASSNTPPRRKTFIPGTKLHSILTLLPDYDHGIRDIRFIDEYTCMSCLFFLAVALYNSYSTASAFDPYLQWLENEVTSLNPYDNPSITSILWLFLRNGGFTPGEEQDDSSDSGRCWVVSRMVRIAKHLEWKRHGKIWDSLRAVLIDFLVTQQECALSEEAVDADSLAARARRRDSRVRRGEYFWNEDDLRREILDVKIPTQLELGLFGGVEDLNVPVLT</sequence>
<feature type="region of interest" description="Disordered" evidence="1">
    <location>
        <begin position="128"/>
        <end position="202"/>
    </location>
</feature>
<dbReference type="Proteomes" id="UP001610335">
    <property type="component" value="Unassembled WGS sequence"/>
</dbReference>
<feature type="compositionally biased region" description="Basic and acidic residues" evidence="1">
    <location>
        <begin position="1"/>
        <end position="25"/>
    </location>
</feature>
<comment type="caution">
    <text evidence="2">The sequence shown here is derived from an EMBL/GenBank/DDBJ whole genome shotgun (WGS) entry which is preliminary data.</text>
</comment>
<gene>
    <name evidence="2" type="ORF">BDW59DRAFT_77657</name>
</gene>
<reference evidence="2 3" key="1">
    <citation type="submission" date="2024-07" db="EMBL/GenBank/DDBJ databases">
        <title>Section-level genome sequencing and comparative genomics of Aspergillus sections Usti and Cavernicolus.</title>
        <authorList>
            <consortium name="Lawrence Berkeley National Laboratory"/>
            <person name="Nybo J.L."/>
            <person name="Vesth T.C."/>
            <person name="Theobald S."/>
            <person name="Frisvad J.C."/>
            <person name="Larsen T.O."/>
            <person name="Kjaerboelling I."/>
            <person name="Rothschild-Mancinelli K."/>
            <person name="Lyhne E.K."/>
            <person name="Kogle M.E."/>
            <person name="Barry K."/>
            <person name="Clum A."/>
            <person name="Na H."/>
            <person name="Ledsgaard L."/>
            <person name="Lin J."/>
            <person name="Lipzen A."/>
            <person name="Kuo A."/>
            <person name="Riley R."/>
            <person name="Mondo S."/>
            <person name="LaButti K."/>
            <person name="Haridas S."/>
            <person name="Pangalinan J."/>
            <person name="Salamov A.A."/>
            <person name="Simmons B.A."/>
            <person name="Magnuson J.K."/>
            <person name="Chen J."/>
            <person name="Drula E."/>
            <person name="Henrissat B."/>
            <person name="Wiebenga A."/>
            <person name="Lubbers R.J."/>
            <person name="Gomes A.C."/>
            <person name="Makela M.R."/>
            <person name="Stajich J."/>
            <person name="Grigoriev I.V."/>
            <person name="Mortensen U.H."/>
            <person name="De vries R.P."/>
            <person name="Baker S.E."/>
            <person name="Andersen M.R."/>
        </authorList>
    </citation>
    <scope>NUCLEOTIDE SEQUENCE [LARGE SCALE GENOMIC DNA]</scope>
    <source>
        <strain evidence="2 3">CBS 600.67</strain>
    </source>
</reference>
<evidence type="ECO:0000313" key="3">
    <source>
        <dbReference type="Proteomes" id="UP001610335"/>
    </source>
</evidence>
<evidence type="ECO:0000256" key="1">
    <source>
        <dbReference type="SAM" id="MobiDB-lite"/>
    </source>
</evidence>
<feature type="region of interest" description="Disordered" evidence="1">
    <location>
        <begin position="1"/>
        <end position="72"/>
    </location>
</feature>
<feature type="compositionally biased region" description="Polar residues" evidence="1">
    <location>
        <begin position="37"/>
        <end position="49"/>
    </location>
</feature>
<feature type="compositionally biased region" description="Low complexity" evidence="1">
    <location>
        <begin position="50"/>
        <end position="64"/>
    </location>
</feature>
<keyword evidence="3" id="KW-1185">Reference proteome</keyword>
<organism evidence="2 3">
    <name type="scientific">Aspergillus cavernicola</name>
    <dbReference type="NCBI Taxonomy" id="176166"/>
    <lineage>
        <taxon>Eukaryota</taxon>
        <taxon>Fungi</taxon>
        <taxon>Dikarya</taxon>
        <taxon>Ascomycota</taxon>
        <taxon>Pezizomycotina</taxon>
        <taxon>Eurotiomycetes</taxon>
        <taxon>Eurotiomycetidae</taxon>
        <taxon>Eurotiales</taxon>
        <taxon>Aspergillaceae</taxon>
        <taxon>Aspergillus</taxon>
        <taxon>Aspergillus subgen. Nidulantes</taxon>
    </lineage>
</organism>